<feature type="transmembrane region" description="Helical" evidence="7">
    <location>
        <begin position="272"/>
        <end position="290"/>
    </location>
</feature>
<keyword evidence="6 7" id="KW-0472">Membrane</keyword>
<dbReference type="PANTHER" id="PTHR11328">
    <property type="entry name" value="MAJOR FACILITATOR SUPERFAMILY DOMAIN-CONTAINING PROTEIN"/>
    <property type="match status" value="1"/>
</dbReference>
<dbReference type="GO" id="GO:0006814">
    <property type="term" value="P:sodium ion transport"/>
    <property type="evidence" value="ECO:0007669"/>
    <property type="project" value="InterPro"/>
</dbReference>
<feature type="transmembrane region" description="Helical" evidence="7">
    <location>
        <begin position="94"/>
        <end position="114"/>
    </location>
</feature>
<dbReference type="GO" id="GO:0005886">
    <property type="term" value="C:plasma membrane"/>
    <property type="evidence" value="ECO:0007669"/>
    <property type="project" value="UniProtKB-SubCell"/>
</dbReference>
<dbReference type="SUPFAM" id="SSF103473">
    <property type="entry name" value="MFS general substrate transporter"/>
    <property type="match status" value="1"/>
</dbReference>
<evidence type="ECO:0000256" key="7">
    <source>
        <dbReference type="SAM" id="Phobius"/>
    </source>
</evidence>
<gene>
    <name evidence="8" type="ORF">NIES593_07570</name>
</gene>
<dbReference type="InterPro" id="IPR036259">
    <property type="entry name" value="MFS_trans_sf"/>
</dbReference>
<feature type="transmembrane region" description="Helical" evidence="7">
    <location>
        <begin position="394"/>
        <end position="412"/>
    </location>
</feature>
<feature type="transmembrane region" description="Helical" evidence="7">
    <location>
        <begin position="126"/>
        <end position="148"/>
    </location>
</feature>
<evidence type="ECO:0000313" key="8">
    <source>
        <dbReference type="EMBL" id="OKH24521.1"/>
    </source>
</evidence>
<dbReference type="RefSeq" id="WP_073599001.1">
    <property type="nucleotide sequence ID" value="NZ_MRCB01000006.1"/>
</dbReference>
<evidence type="ECO:0000256" key="3">
    <source>
        <dbReference type="ARBA" id="ARBA00022475"/>
    </source>
</evidence>
<dbReference type="FunFam" id="1.20.1250.20:FF:000183">
    <property type="entry name" value="sodium-dependent lysophosphatidylcholine symporter 1 isoform X2"/>
    <property type="match status" value="1"/>
</dbReference>
<comment type="subcellular location">
    <subcellularLocation>
        <location evidence="1">Cell membrane</location>
        <topology evidence="1">Multi-pass membrane protein</topology>
    </subcellularLocation>
</comment>
<dbReference type="PANTHER" id="PTHR11328:SF24">
    <property type="entry name" value="MAJOR FACILITATOR SUPERFAMILY (MFS) PROFILE DOMAIN-CONTAINING PROTEIN"/>
    <property type="match status" value="1"/>
</dbReference>
<accession>A0A1U7HLU4</accession>
<evidence type="ECO:0000256" key="6">
    <source>
        <dbReference type="ARBA" id="ARBA00023136"/>
    </source>
</evidence>
<feature type="transmembrane region" description="Helical" evidence="7">
    <location>
        <begin position="504"/>
        <end position="531"/>
    </location>
</feature>
<keyword evidence="2" id="KW-0813">Transport</keyword>
<reference evidence="8 9" key="1">
    <citation type="submission" date="2016-11" db="EMBL/GenBank/DDBJ databases">
        <title>Draft Genome Sequences of Nine Cyanobacterial Strains from Diverse Habitats.</title>
        <authorList>
            <person name="Zhu T."/>
            <person name="Hou S."/>
            <person name="Lu X."/>
            <person name="Hess W.R."/>
        </authorList>
    </citation>
    <scope>NUCLEOTIDE SEQUENCE [LARGE SCALE GENOMIC DNA]</scope>
    <source>
        <strain evidence="8 9">NIES-593</strain>
    </source>
</reference>
<dbReference type="Pfam" id="PF13347">
    <property type="entry name" value="MFS_2"/>
    <property type="match status" value="2"/>
</dbReference>
<keyword evidence="5 7" id="KW-1133">Transmembrane helix</keyword>
<name>A0A1U7HLU4_9CYAN</name>
<dbReference type="GO" id="GO:0008643">
    <property type="term" value="P:carbohydrate transport"/>
    <property type="evidence" value="ECO:0007669"/>
    <property type="project" value="InterPro"/>
</dbReference>
<dbReference type="OrthoDB" id="9764596at2"/>
<comment type="caution">
    <text evidence="8">The sequence shown here is derived from an EMBL/GenBank/DDBJ whole genome shotgun (WGS) entry which is preliminary data.</text>
</comment>
<evidence type="ECO:0000313" key="9">
    <source>
        <dbReference type="Proteomes" id="UP000186868"/>
    </source>
</evidence>
<organism evidence="8 9">
    <name type="scientific">Hydrococcus rivularis NIES-593</name>
    <dbReference type="NCBI Taxonomy" id="1921803"/>
    <lineage>
        <taxon>Bacteria</taxon>
        <taxon>Bacillati</taxon>
        <taxon>Cyanobacteriota</taxon>
        <taxon>Cyanophyceae</taxon>
        <taxon>Pleurocapsales</taxon>
        <taxon>Hydrococcaceae</taxon>
        <taxon>Hydrococcus</taxon>
    </lineage>
</organism>
<dbReference type="GO" id="GO:0015293">
    <property type="term" value="F:symporter activity"/>
    <property type="evidence" value="ECO:0007669"/>
    <property type="project" value="InterPro"/>
</dbReference>
<keyword evidence="9" id="KW-1185">Reference proteome</keyword>
<keyword evidence="4 7" id="KW-0812">Transmembrane</keyword>
<keyword evidence="3" id="KW-1003">Cell membrane</keyword>
<evidence type="ECO:0000256" key="2">
    <source>
        <dbReference type="ARBA" id="ARBA00022448"/>
    </source>
</evidence>
<dbReference type="AlphaFoldDB" id="A0A1U7HLU4"/>
<feature type="transmembrane region" description="Helical" evidence="7">
    <location>
        <begin position="460"/>
        <end position="484"/>
    </location>
</feature>
<dbReference type="CDD" id="cd17332">
    <property type="entry name" value="MFS_MelB_like"/>
    <property type="match status" value="1"/>
</dbReference>
<dbReference type="Proteomes" id="UP000186868">
    <property type="component" value="Unassembled WGS sequence"/>
</dbReference>
<feature type="transmembrane region" description="Helical" evidence="7">
    <location>
        <begin position="169"/>
        <end position="189"/>
    </location>
</feature>
<dbReference type="EMBL" id="MRCB01000006">
    <property type="protein sequence ID" value="OKH24521.1"/>
    <property type="molecule type" value="Genomic_DNA"/>
</dbReference>
<protein>
    <submittedName>
        <fullName evidence="8">MFS transporter</fullName>
    </submittedName>
</protein>
<evidence type="ECO:0000256" key="5">
    <source>
        <dbReference type="ARBA" id="ARBA00022989"/>
    </source>
</evidence>
<proteinExistence type="predicted"/>
<evidence type="ECO:0000256" key="1">
    <source>
        <dbReference type="ARBA" id="ARBA00004651"/>
    </source>
</evidence>
<feature type="transmembrane region" description="Helical" evidence="7">
    <location>
        <begin position="201"/>
        <end position="219"/>
    </location>
</feature>
<dbReference type="InterPro" id="IPR018043">
    <property type="entry name" value="Na/Gal_symport_CS"/>
</dbReference>
<feature type="transmembrane region" description="Helical" evidence="7">
    <location>
        <begin position="365"/>
        <end position="382"/>
    </location>
</feature>
<dbReference type="PROSITE" id="PS00872">
    <property type="entry name" value="NA_GALACTOSIDE_SYMP"/>
    <property type="match status" value="1"/>
</dbReference>
<dbReference type="Gene3D" id="1.20.1250.20">
    <property type="entry name" value="MFS general substrate transporter like domains"/>
    <property type="match status" value="2"/>
</dbReference>
<dbReference type="STRING" id="1921803.NIES593_07570"/>
<feature type="transmembrane region" description="Helical" evidence="7">
    <location>
        <begin position="418"/>
        <end position="439"/>
    </location>
</feature>
<feature type="transmembrane region" description="Helical" evidence="7">
    <location>
        <begin position="328"/>
        <end position="353"/>
    </location>
</feature>
<sequence>MSGISPSEPSSAIVPKSEKLKFSTKLTYGAGDLGPAITANILVFYLLFFFTDVAGLPAGLASSILMIGKIADAINDPIVGIMSDRTRSRWGRRLPWMLFGAVPFGIIYYLQWVIPHFSSDRVANQWWLFGYYVLIGILFNIAYTMVNLPYTALTPELTQDYNERTSLNSFRFAFSIGGSILSLILYILIIDAYAENPAQGYEVLGILCGVVSVVAILWCTLRIQERGADPILNQRQKKRLGILLIAIGVGCNSYGIYHLISTSGGIDYQSISAWLLSVLIIAFGITLFFANPESHLVDDDAARQLEAQQALSIPFKEQLQIVFTNKPFLFVIGIYLCSWLAVQLTASILVYFVVSWMRLPEQQSGMVALAVQGTALVMLFFWQAVSKKFDKKVVYFMGMSLWIVAQVLLFMLQPSQVGLMYFGAIVTGFGVSVAYLIPWSMIPDIIELDELKTGKRREGVFYAFMVLLQKFGLALGLFVVGIALEAAGFIEREAGQPIPIQPESALWAIRLAIGPLPALFLIGGLILAYFYPITREVHAEIRLKLQERYRDGTTLSQSDPLE</sequence>
<dbReference type="InterPro" id="IPR039672">
    <property type="entry name" value="MFS_2"/>
</dbReference>
<evidence type="ECO:0000256" key="4">
    <source>
        <dbReference type="ARBA" id="ARBA00022692"/>
    </source>
</evidence>
<feature type="transmembrane region" description="Helical" evidence="7">
    <location>
        <begin position="240"/>
        <end position="260"/>
    </location>
</feature>